<dbReference type="GO" id="GO:0019905">
    <property type="term" value="F:syntaxin binding"/>
    <property type="evidence" value="ECO:0007669"/>
    <property type="project" value="TreeGrafter"/>
</dbReference>
<reference evidence="4" key="1">
    <citation type="submission" date="2020-04" db="EMBL/GenBank/DDBJ databases">
        <authorList>
            <person name="Alioto T."/>
            <person name="Alioto T."/>
            <person name="Gomez Garrido J."/>
        </authorList>
    </citation>
    <scope>NUCLEOTIDE SEQUENCE</scope>
    <source>
        <strain evidence="4">A484AB</strain>
    </source>
</reference>
<dbReference type="GO" id="GO:0005096">
    <property type="term" value="F:GTPase activator activity"/>
    <property type="evidence" value="ECO:0007669"/>
    <property type="project" value="TreeGrafter"/>
</dbReference>
<dbReference type="AlphaFoldDB" id="A0A7D9KZ70"/>
<protein>
    <submittedName>
        <fullName evidence="4">Syntaxin-binding 5-like, partial</fullName>
    </submittedName>
</protein>
<feature type="non-terminal residue" evidence="4">
    <location>
        <position position="1"/>
    </location>
</feature>
<gene>
    <name evidence="4" type="ORF">PACLA_8A076880</name>
</gene>
<feature type="domain" description="Lethal giant larvae homologue 2" evidence="3">
    <location>
        <begin position="149"/>
        <end position="233"/>
    </location>
</feature>
<dbReference type="InterPro" id="IPR015943">
    <property type="entry name" value="WD40/YVTN_repeat-like_dom_sf"/>
</dbReference>
<dbReference type="GO" id="GO:0005886">
    <property type="term" value="C:plasma membrane"/>
    <property type="evidence" value="ECO:0007669"/>
    <property type="project" value="TreeGrafter"/>
</dbReference>
<dbReference type="GO" id="GO:0006893">
    <property type="term" value="P:Golgi to plasma membrane transport"/>
    <property type="evidence" value="ECO:0007669"/>
    <property type="project" value="TreeGrafter"/>
</dbReference>
<dbReference type="PANTHER" id="PTHR10241">
    <property type="entry name" value="LETHAL 2 GIANT LARVAE PROTEIN"/>
    <property type="match status" value="1"/>
</dbReference>
<evidence type="ECO:0000256" key="2">
    <source>
        <dbReference type="ARBA" id="ARBA00022483"/>
    </source>
</evidence>
<dbReference type="Pfam" id="PF00400">
    <property type="entry name" value="WD40"/>
    <property type="match status" value="1"/>
</dbReference>
<dbReference type="InterPro" id="IPR013577">
    <property type="entry name" value="LLGL2"/>
</dbReference>
<dbReference type="SUPFAM" id="SSF50978">
    <property type="entry name" value="WD40 repeat-like"/>
    <property type="match status" value="1"/>
</dbReference>
<evidence type="ECO:0000313" key="5">
    <source>
        <dbReference type="Proteomes" id="UP001152795"/>
    </source>
</evidence>
<evidence type="ECO:0000256" key="1">
    <source>
        <dbReference type="ARBA" id="ARBA00008070"/>
    </source>
</evidence>
<keyword evidence="5" id="KW-1185">Reference proteome</keyword>
<dbReference type="Gene3D" id="2.130.10.10">
    <property type="entry name" value="YVTN repeat-like/Quinoprotein amine dehydrogenase"/>
    <property type="match status" value="1"/>
</dbReference>
<dbReference type="PROSITE" id="PS50082">
    <property type="entry name" value="WD_REPEATS_2"/>
    <property type="match status" value="1"/>
</dbReference>
<keyword evidence="2" id="KW-0268">Exocytosis</keyword>
<dbReference type="GO" id="GO:0006887">
    <property type="term" value="P:exocytosis"/>
    <property type="evidence" value="ECO:0007669"/>
    <property type="project" value="UniProtKB-KW"/>
</dbReference>
<organism evidence="4 5">
    <name type="scientific">Paramuricea clavata</name>
    <name type="common">Red gorgonian</name>
    <name type="synonym">Violescent sea-whip</name>
    <dbReference type="NCBI Taxonomy" id="317549"/>
    <lineage>
        <taxon>Eukaryota</taxon>
        <taxon>Metazoa</taxon>
        <taxon>Cnidaria</taxon>
        <taxon>Anthozoa</taxon>
        <taxon>Octocorallia</taxon>
        <taxon>Malacalcyonacea</taxon>
        <taxon>Plexauridae</taxon>
        <taxon>Paramuricea</taxon>
    </lineage>
</organism>
<dbReference type="SMART" id="SM00320">
    <property type="entry name" value="WD40"/>
    <property type="match status" value="2"/>
</dbReference>
<evidence type="ECO:0000259" key="3">
    <source>
        <dbReference type="Pfam" id="PF08366"/>
    </source>
</evidence>
<evidence type="ECO:0000313" key="4">
    <source>
        <dbReference type="EMBL" id="CAB4022256.1"/>
    </source>
</evidence>
<dbReference type="InterPro" id="IPR001680">
    <property type="entry name" value="WD40_rpt"/>
</dbReference>
<dbReference type="PANTHER" id="PTHR10241:SF25">
    <property type="entry name" value="TOMOSYN, ISOFORM C"/>
    <property type="match status" value="1"/>
</dbReference>
<dbReference type="Proteomes" id="UP001152795">
    <property type="component" value="Unassembled WGS sequence"/>
</dbReference>
<dbReference type="PROSITE" id="PS50294">
    <property type="entry name" value="WD_REPEATS_REGION"/>
    <property type="match status" value="1"/>
</dbReference>
<dbReference type="OrthoDB" id="19944at2759"/>
<name>A0A7D9KZ70_PARCT</name>
<dbReference type="InterPro" id="IPR036322">
    <property type="entry name" value="WD40_repeat_dom_sf"/>
</dbReference>
<dbReference type="Pfam" id="PF08366">
    <property type="entry name" value="LLGL"/>
    <property type="match status" value="1"/>
</dbReference>
<proteinExistence type="inferred from homology"/>
<sequence>ISSVSISFQSKWIYLGTKAGNVHVVNIESFQLSGYTIHWNKAIERSQKEHPGPLYEICENPQDANKLLLGYETGLIVLWDLKSKVVDQRFQSPQKSLRSVAWYSDGKQFVSSHQDGSLSVWNIKNPQRPLEMFTPHSNGRSRGDSTKATACSPITKVCLVRDSCFLFSGGLHYGSKCKGLTIMEGKTKKLLHTKPVVDFVSITDTPWESDEVDAVGIIVLLQTELIVYDLSNSAVSQ</sequence>
<accession>A0A7D9KZ70</accession>
<dbReference type="EMBL" id="CACRXK020011887">
    <property type="protein sequence ID" value="CAB4022256.1"/>
    <property type="molecule type" value="Genomic_DNA"/>
</dbReference>
<dbReference type="GO" id="GO:0031201">
    <property type="term" value="C:SNARE complex"/>
    <property type="evidence" value="ECO:0007669"/>
    <property type="project" value="TreeGrafter"/>
</dbReference>
<comment type="similarity">
    <text evidence="1">Belongs to the WD repeat L(2)GL family.</text>
</comment>
<dbReference type="GO" id="GO:0045159">
    <property type="term" value="F:myosin II binding"/>
    <property type="evidence" value="ECO:0007669"/>
    <property type="project" value="TreeGrafter"/>
</dbReference>
<comment type="caution">
    <text evidence="4">The sequence shown here is derived from an EMBL/GenBank/DDBJ whole genome shotgun (WGS) entry which is preliminary data.</text>
</comment>